<name>A0A2A6DXW9_9BACL</name>
<evidence type="ECO:0000313" key="1">
    <source>
        <dbReference type="EMBL" id="PDO09641.1"/>
    </source>
</evidence>
<proteinExistence type="predicted"/>
<dbReference type="Proteomes" id="UP000243688">
    <property type="component" value="Unassembled WGS sequence"/>
</dbReference>
<comment type="caution">
    <text evidence="1">The sequence shown here is derived from an EMBL/GenBank/DDBJ whole genome shotgun (WGS) entry which is preliminary data.</text>
</comment>
<dbReference type="EMBL" id="MOXJ01000032">
    <property type="protein sequence ID" value="PDO09641.1"/>
    <property type="molecule type" value="Genomic_DNA"/>
</dbReference>
<protein>
    <submittedName>
        <fullName evidence="1">Uncharacterized protein</fullName>
    </submittedName>
</protein>
<organism evidence="1 2">
    <name type="scientific">Candidatus Reconcilbacillus cellulovorans</name>
    <dbReference type="NCBI Taxonomy" id="1906605"/>
    <lineage>
        <taxon>Bacteria</taxon>
        <taxon>Bacillati</taxon>
        <taxon>Bacillota</taxon>
        <taxon>Bacilli</taxon>
        <taxon>Bacillales</taxon>
        <taxon>Paenibacillaceae</taxon>
        <taxon>Candidatus Reconcilbacillus</taxon>
    </lineage>
</organism>
<gene>
    <name evidence="1" type="ORF">BLM47_11395</name>
</gene>
<reference evidence="1 2" key="1">
    <citation type="submission" date="2016-12" db="EMBL/GenBank/DDBJ databases">
        <title>Candidatus Reconcilibacillus cellulovorans genome.</title>
        <authorList>
            <person name="Kolinko S."/>
            <person name="Wu Y.-W."/>
            <person name="Tachea F."/>
            <person name="Denzel E."/>
            <person name="Hiras J."/>
            <person name="Baecker N."/>
            <person name="Chan L.J."/>
            <person name="Eichorst S.A."/>
            <person name="Frey D."/>
            <person name="Adams P.D."/>
            <person name="Pray T."/>
            <person name="Tanjore D."/>
            <person name="Petzold C.J."/>
            <person name="Gladden J.M."/>
            <person name="Simmons B.A."/>
            <person name="Singer S.W."/>
        </authorList>
    </citation>
    <scope>NUCLEOTIDE SEQUENCE [LARGE SCALE GENOMIC DNA]</scope>
    <source>
        <strain evidence="1">JTherm</strain>
    </source>
</reference>
<evidence type="ECO:0000313" key="2">
    <source>
        <dbReference type="Proteomes" id="UP000243688"/>
    </source>
</evidence>
<sequence length="61" mass="7259">MYLKRAENSICGNEQEKSKYQHCKKHTDNFDWIPFFGSTPYGEGENRCSVAMNKEPKKFFY</sequence>
<accession>A0A2A6DXW9</accession>
<dbReference type="AlphaFoldDB" id="A0A2A6DXW9"/>